<dbReference type="SUPFAM" id="SSF57850">
    <property type="entry name" value="RING/U-box"/>
    <property type="match status" value="1"/>
</dbReference>
<evidence type="ECO:0000256" key="3">
    <source>
        <dbReference type="ARBA" id="ARBA00022723"/>
    </source>
</evidence>
<keyword evidence="8" id="KW-0804">Transcription</keyword>
<feature type="compositionally biased region" description="Basic and acidic residues" evidence="11">
    <location>
        <begin position="85"/>
        <end position="106"/>
    </location>
</feature>
<reference evidence="14 15" key="1">
    <citation type="journal article" date="2023" name="Arcadia Sci">
        <title>De novo assembly of a long-read Amblyomma americanum tick genome.</title>
        <authorList>
            <person name="Chou S."/>
            <person name="Poskanzer K.E."/>
            <person name="Rollins M."/>
            <person name="Thuy-Boun P.S."/>
        </authorList>
    </citation>
    <scope>NUCLEOTIDE SEQUENCE [LARGE SCALE GENOMIC DNA]</scope>
    <source>
        <strain evidence="14">F_SG_1</strain>
        <tissue evidence="14">Salivary glands</tissue>
    </source>
</reference>
<name>A0AAQ4FDU9_AMBAM</name>
<dbReference type="PANTHER" id="PTHR12360:SF12">
    <property type="entry name" value="TRANSCRIPTIONAL REPRESSOR NF-X1"/>
    <property type="match status" value="1"/>
</dbReference>
<dbReference type="PANTHER" id="PTHR12360">
    <property type="entry name" value="NUCLEAR TRANSCRIPTION FACTOR, X-BOX BINDING 1 NFX1"/>
    <property type="match status" value="1"/>
</dbReference>
<evidence type="ECO:0000256" key="10">
    <source>
        <dbReference type="PROSITE-ProRule" id="PRU00175"/>
    </source>
</evidence>
<dbReference type="CDD" id="cd06008">
    <property type="entry name" value="NF-X1-zinc-finger"/>
    <property type="match status" value="3"/>
</dbReference>
<feature type="compositionally biased region" description="Polar residues" evidence="11">
    <location>
        <begin position="264"/>
        <end position="280"/>
    </location>
</feature>
<comment type="subcellular location">
    <subcellularLocation>
        <location evidence="1">Nucleus</location>
    </subcellularLocation>
</comment>
<evidence type="ECO:0000313" key="14">
    <source>
        <dbReference type="EMBL" id="KAK8785399.1"/>
    </source>
</evidence>
<dbReference type="GO" id="GO:0008270">
    <property type="term" value="F:zinc ion binding"/>
    <property type="evidence" value="ECO:0007669"/>
    <property type="project" value="UniProtKB-KW"/>
</dbReference>
<dbReference type="PROSITE" id="PS50016">
    <property type="entry name" value="ZF_PHD_2"/>
    <property type="match status" value="1"/>
</dbReference>
<dbReference type="EMBL" id="JARKHS020003600">
    <property type="protein sequence ID" value="KAK8785399.1"/>
    <property type="molecule type" value="Genomic_DNA"/>
</dbReference>
<keyword evidence="7" id="KW-0805">Transcription regulation</keyword>
<dbReference type="InterPro" id="IPR000967">
    <property type="entry name" value="Znf_NFX1"/>
</dbReference>
<evidence type="ECO:0000256" key="6">
    <source>
        <dbReference type="ARBA" id="ARBA00022833"/>
    </source>
</evidence>
<dbReference type="Proteomes" id="UP001321473">
    <property type="component" value="Unassembled WGS sequence"/>
</dbReference>
<dbReference type="PROSITE" id="PS50089">
    <property type="entry name" value="ZF_RING_2"/>
    <property type="match status" value="1"/>
</dbReference>
<feature type="compositionally biased region" description="Basic and acidic residues" evidence="11">
    <location>
        <begin position="334"/>
        <end position="354"/>
    </location>
</feature>
<feature type="compositionally biased region" description="Basic and acidic residues" evidence="11">
    <location>
        <begin position="361"/>
        <end position="372"/>
    </location>
</feature>
<keyword evidence="3" id="KW-0479">Metal-binding</keyword>
<dbReference type="GO" id="GO:0000977">
    <property type="term" value="F:RNA polymerase II transcription regulatory region sequence-specific DNA binding"/>
    <property type="evidence" value="ECO:0007669"/>
    <property type="project" value="TreeGrafter"/>
</dbReference>
<comment type="similarity">
    <text evidence="2">Belongs to the NFX1 family.</text>
</comment>
<keyword evidence="5 10" id="KW-0863">Zinc-finger</keyword>
<dbReference type="InterPro" id="IPR001841">
    <property type="entry name" value="Znf_RING"/>
</dbReference>
<feature type="domain" description="RING-type" evidence="13">
    <location>
        <begin position="445"/>
        <end position="495"/>
    </location>
</feature>
<keyword evidence="6" id="KW-0862">Zinc</keyword>
<dbReference type="InterPro" id="IPR019787">
    <property type="entry name" value="Znf_PHD-finger"/>
</dbReference>
<gene>
    <name evidence="14" type="ORF">V5799_008236</name>
</gene>
<dbReference type="GO" id="GO:0000981">
    <property type="term" value="F:DNA-binding transcription factor activity, RNA polymerase II-specific"/>
    <property type="evidence" value="ECO:0007669"/>
    <property type="project" value="TreeGrafter"/>
</dbReference>
<evidence type="ECO:0000256" key="8">
    <source>
        <dbReference type="ARBA" id="ARBA00023163"/>
    </source>
</evidence>
<feature type="compositionally biased region" description="Basic residues" evidence="11">
    <location>
        <begin position="195"/>
        <end position="210"/>
    </location>
</feature>
<proteinExistence type="inferred from homology"/>
<evidence type="ECO:0000256" key="11">
    <source>
        <dbReference type="SAM" id="MobiDB-lite"/>
    </source>
</evidence>
<dbReference type="InterPro" id="IPR034078">
    <property type="entry name" value="NFX1_fam"/>
</dbReference>
<feature type="non-terminal residue" evidence="14">
    <location>
        <position position="717"/>
    </location>
</feature>
<feature type="region of interest" description="Disordered" evidence="11">
    <location>
        <begin position="40"/>
        <end position="432"/>
    </location>
</feature>
<keyword evidence="4" id="KW-0677">Repeat</keyword>
<accession>A0AAQ4FDU9</accession>
<evidence type="ECO:0000256" key="7">
    <source>
        <dbReference type="ARBA" id="ARBA00023015"/>
    </source>
</evidence>
<sequence>MEDHSNYESYGACGGWDGSYHGRSWHNGVEIAGTYYYDVNSSQPVASPSWGMDSDRTRECHTGRRGPRLDRSGQEFSEPCTTSEGPRRGTQDRSRRKGEPFRFDRRPRNRARVAPNDAQRAVDDRGWSDAPSHSDVSERTLASCNDAADTAPASDPQSTRRRHGKKQGPNCNALASPESLSSDGVVVGGQSKLSGRGKKTFAERRKTRRQHERDGDQVQAATDDSELQGASFGAGPPPDVTNSNADHKRNALEGCADEVRQQPAGDSSEPSRGACNSKSAQKGGRNRNFCLNPHSQQRYWDHGDGTVMPQNSRNHARRKNRGRDGSDAHWPGSHRTEHSQTEQHFSKDSREPTQRNKHGEKKNSKGRNDAYHYQHSSTSPSCDSRETDYRHQPSTSTRQRNTGKSARLYPKLFSSQGSYPQVPRPDDAPQKDRMTDQLLSGEYECMVCCDRVRGSDPIWSCASCYHIFHLSCARKWALQPAALVKEGGWRCPACQGTVLAVPDRYVCFCGKRVNPEWDRYGVPHSCGEMCGRSRGASSLCVHRCNLQCHPGQCPPCSATVRRPCPCGKLTRQVRCSQEQEFSCGELCGRLLNCEIHSCQAQCHANACEPCARIVEQKCYCGKQRREVVCTRESNVSSEFSCGNECGRSLECGNHQCEQECHFGECGPCPLMPVLVTHCPCGKSRLESIKEAEPRLSCSDPVPTCGETCSKFLQCGPK</sequence>
<dbReference type="AlphaFoldDB" id="A0AAQ4FDU9"/>
<dbReference type="GO" id="GO:0005634">
    <property type="term" value="C:nucleus"/>
    <property type="evidence" value="ECO:0007669"/>
    <property type="project" value="UniProtKB-SubCell"/>
</dbReference>
<evidence type="ECO:0000313" key="15">
    <source>
        <dbReference type="Proteomes" id="UP001321473"/>
    </source>
</evidence>
<comment type="caution">
    <text evidence="14">The sequence shown here is derived from an EMBL/GenBank/DDBJ whole genome shotgun (WGS) entry which is preliminary data.</text>
</comment>
<evidence type="ECO:0000259" key="13">
    <source>
        <dbReference type="PROSITE" id="PS50089"/>
    </source>
</evidence>
<keyword evidence="15" id="KW-1185">Reference proteome</keyword>
<feature type="compositionally biased region" description="Basic and acidic residues" evidence="11">
    <location>
        <begin position="53"/>
        <end position="73"/>
    </location>
</feature>
<dbReference type="SMART" id="SM00438">
    <property type="entry name" value="ZnF_NFX"/>
    <property type="match status" value="3"/>
</dbReference>
<protein>
    <submittedName>
        <fullName evidence="14">Uncharacterized protein</fullName>
    </submittedName>
</protein>
<organism evidence="14 15">
    <name type="scientific">Amblyomma americanum</name>
    <name type="common">Lone star tick</name>
    <dbReference type="NCBI Taxonomy" id="6943"/>
    <lineage>
        <taxon>Eukaryota</taxon>
        <taxon>Metazoa</taxon>
        <taxon>Ecdysozoa</taxon>
        <taxon>Arthropoda</taxon>
        <taxon>Chelicerata</taxon>
        <taxon>Arachnida</taxon>
        <taxon>Acari</taxon>
        <taxon>Parasitiformes</taxon>
        <taxon>Ixodida</taxon>
        <taxon>Ixodoidea</taxon>
        <taxon>Ixodidae</taxon>
        <taxon>Amblyomminae</taxon>
        <taxon>Amblyomma</taxon>
    </lineage>
</organism>
<dbReference type="CDD" id="cd16696">
    <property type="entry name" value="RING-CH-C4HC3_NFX1"/>
    <property type="match status" value="1"/>
</dbReference>
<dbReference type="GO" id="GO:0000122">
    <property type="term" value="P:negative regulation of transcription by RNA polymerase II"/>
    <property type="evidence" value="ECO:0007669"/>
    <property type="project" value="TreeGrafter"/>
</dbReference>
<evidence type="ECO:0000259" key="12">
    <source>
        <dbReference type="PROSITE" id="PS50016"/>
    </source>
</evidence>
<evidence type="ECO:0000256" key="2">
    <source>
        <dbReference type="ARBA" id="ARBA00007269"/>
    </source>
</evidence>
<evidence type="ECO:0000256" key="1">
    <source>
        <dbReference type="ARBA" id="ARBA00004123"/>
    </source>
</evidence>
<keyword evidence="9" id="KW-0539">Nucleus</keyword>
<feature type="domain" description="PHD-type" evidence="12">
    <location>
        <begin position="442"/>
        <end position="497"/>
    </location>
</feature>
<evidence type="ECO:0000256" key="5">
    <source>
        <dbReference type="ARBA" id="ARBA00022771"/>
    </source>
</evidence>
<feature type="compositionally biased region" description="Polar residues" evidence="11">
    <location>
        <begin position="392"/>
        <end position="404"/>
    </location>
</feature>
<evidence type="ECO:0000256" key="9">
    <source>
        <dbReference type="ARBA" id="ARBA00023242"/>
    </source>
</evidence>
<evidence type="ECO:0000256" key="4">
    <source>
        <dbReference type="ARBA" id="ARBA00022737"/>
    </source>
</evidence>